<proteinExistence type="predicted"/>
<protein>
    <submittedName>
        <fullName evidence="1">Uncharacterized protein</fullName>
    </submittedName>
</protein>
<dbReference type="OrthoDB" id="9875022at2"/>
<keyword evidence="2" id="KW-1185">Reference proteome</keyword>
<sequence>MTFVAEVKRTVLGRQRNNATLSRIGCGWPKFRISTRNGLIFRLCAAAGAPLRQPAGIRIAVTNDRFTRQGQNECKTTKRVLHTKIIDVIVFATIAPDKKRGEVDHLNATEQS</sequence>
<dbReference type="RefSeq" id="WP_129332900.1">
    <property type="nucleotide sequence ID" value="NZ_SDVB01000248.1"/>
</dbReference>
<name>A0A4Q2SXS1_9HYPH</name>
<dbReference type="Proteomes" id="UP000291088">
    <property type="component" value="Unassembled WGS sequence"/>
</dbReference>
<comment type="caution">
    <text evidence="1">The sequence shown here is derived from an EMBL/GenBank/DDBJ whole genome shotgun (WGS) entry which is preliminary data.</text>
</comment>
<dbReference type="AlphaFoldDB" id="A0A4Q2SXS1"/>
<organism evidence="1 2">
    <name type="scientific">Ciceribacter ferrooxidans</name>
    <dbReference type="NCBI Taxonomy" id="2509717"/>
    <lineage>
        <taxon>Bacteria</taxon>
        <taxon>Pseudomonadati</taxon>
        <taxon>Pseudomonadota</taxon>
        <taxon>Alphaproteobacteria</taxon>
        <taxon>Hyphomicrobiales</taxon>
        <taxon>Rhizobiaceae</taxon>
        <taxon>Ciceribacter</taxon>
    </lineage>
</organism>
<evidence type="ECO:0000313" key="2">
    <source>
        <dbReference type="Proteomes" id="UP000291088"/>
    </source>
</evidence>
<gene>
    <name evidence="1" type="ORF">EUU22_15560</name>
</gene>
<dbReference type="EMBL" id="SDVB01000248">
    <property type="protein sequence ID" value="RYC10965.1"/>
    <property type="molecule type" value="Genomic_DNA"/>
</dbReference>
<reference evidence="1 2" key="1">
    <citation type="submission" date="2019-01" db="EMBL/GenBank/DDBJ databases">
        <authorList>
            <person name="Deng T."/>
        </authorList>
    </citation>
    <scope>NUCLEOTIDE SEQUENCE [LARGE SCALE GENOMIC DNA]</scope>
    <source>
        <strain evidence="1 2">F8825</strain>
    </source>
</reference>
<accession>A0A4Q2SXS1</accession>
<evidence type="ECO:0000313" key="1">
    <source>
        <dbReference type="EMBL" id="RYC10965.1"/>
    </source>
</evidence>